<comment type="caution">
    <text evidence="3">The sequence shown here is derived from an EMBL/GenBank/DDBJ whole genome shotgun (WGS) entry which is preliminary data.</text>
</comment>
<dbReference type="Gene3D" id="1.10.10.10">
    <property type="entry name" value="Winged helix-like DNA-binding domain superfamily/Winged helix DNA-binding domain"/>
    <property type="match status" value="1"/>
</dbReference>
<keyword evidence="1" id="KW-0472">Membrane</keyword>
<dbReference type="EMBL" id="LHYE01000003">
    <property type="protein sequence ID" value="KXB07671.1"/>
    <property type="molecule type" value="Genomic_DNA"/>
</dbReference>
<gene>
    <name evidence="3" type="ORF">AKJ51_00565</name>
</gene>
<dbReference type="InterPro" id="IPR036388">
    <property type="entry name" value="WH-like_DNA-bd_sf"/>
</dbReference>
<feature type="transmembrane region" description="Helical" evidence="1">
    <location>
        <begin position="9"/>
        <end position="28"/>
    </location>
</feature>
<protein>
    <recommendedName>
        <fullName evidence="2">DUF7343 domain-containing protein</fullName>
    </recommendedName>
</protein>
<sequence>MEFSEFRDLIILIAVIQGGFGLLLYGLIGGTAGVNFYSIGVSVLLLVVVSSGIGIVLYWLVRRYGKKRSIKTTMMALSEDEQKVLRKVIELEEVKQSELRRELDFSKSKTSALLNNLEDKNTIKKSRFKRTNIVEPTEQFQGAPLEYS</sequence>
<dbReference type="InterPro" id="IPR036390">
    <property type="entry name" value="WH_DNA-bd_sf"/>
</dbReference>
<dbReference type="Pfam" id="PF24034">
    <property type="entry name" value="DUF7343"/>
    <property type="match status" value="1"/>
</dbReference>
<evidence type="ECO:0000313" key="4">
    <source>
        <dbReference type="Proteomes" id="UP000070263"/>
    </source>
</evidence>
<evidence type="ECO:0000259" key="2">
    <source>
        <dbReference type="Pfam" id="PF24034"/>
    </source>
</evidence>
<keyword evidence="4" id="KW-1185">Reference proteome</keyword>
<dbReference type="AlphaFoldDB" id="A0A133VMN7"/>
<name>A0A133VMN7_9EURY</name>
<dbReference type="InterPro" id="IPR055767">
    <property type="entry name" value="DUF7343"/>
</dbReference>
<dbReference type="SUPFAM" id="SSF46785">
    <property type="entry name" value="Winged helix' DNA-binding domain"/>
    <property type="match status" value="1"/>
</dbReference>
<proteinExistence type="predicted"/>
<keyword evidence="1" id="KW-1133">Transmembrane helix</keyword>
<evidence type="ECO:0000313" key="3">
    <source>
        <dbReference type="EMBL" id="KXB07671.1"/>
    </source>
</evidence>
<dbReference type="Proteomes" id="UP000070263">
    <property type="component" value="Unassembled WGS sequence"/>
</dbReference>
<feature type="domain" description="DUF7343" evidence="2">
    <location>
        <begin position="79"/>
        <end position="135"/>
    </location>
</feature>
<reference evidence="3 4" key="1">
    <citation type="journal article" date="2016" name="Sci. Rep.">
        <title>Metabolic traits of an uncultured archaeal lineage -MSBL1- from brine pools of the Red Sea.</title>
        <authorList>
            <person name="Mwirichia R."/>
            <person name="Alam I."/>
            <person name="Rashid M."/>
            <person name="Vinu M."/>
            <person name="Ba-Alawi W."/>
            <person name="Anthony Kamau A."/>
            <person name="Kamanda Ngugi D."/>
            <person name="Goker M."/>
            <person name="Klenk H.P."/>
            <person name="Bajic V."/>
            <person name="Stingl U."/>
        </authorList>
    </citation>
    <scope>NUCLEOTIDE SEQUENCE [LARGE SCALE GENOMIC DNA]</scope>
    <source>
        <strain evidence="3">SCGC-AAA382A20</strain>
    </source>
</reference>
<organism evidence="3 4">
    <name type="scientific">candidate division MSBL1 archaeon SCGC-AAA382A20</name>
    <dbReference type="NCBI Taxonomy" id="1698280"/>
    <lineage>
        <taxon>Archaea</taxon>
        <taxon>Methanobacteriati</taxon>
        <taxon>Methanobacteriota</taxon>
        <taxon>candidate division MSBL1</taxon>
    </lineage>
</organism>
<evidence type="ECO:0000256" key="1">
    <source>
        <dbReference type="SAM" id="Phobius"/>
    </source>
</evidence>
<accession>A0A133VMN7</accession>
<feature type="transmembrane region" description="Helical" evidence="1">
    <location>
        <begin position="34"/>
        <end position="61"/>
    </location>
</feature>
<keyword evidence="1" id="KW-0812">Transmembrane</keyword>